<evidence type="ECO:0000256" key="2">
    <source>
        <dbReference type="ARBA" id="ARBA00004370"/>
    </source>
</evidence>
<dbReference type="Pfam" id="PF02518">
    <property type="entry name" value="HATPase_c"/>
    <property type="match status" value="1"/>
</dbReference>
<proteinExistence type="predicted"/>
<name>A0A9D1WGN8_9FIRM</name>
<dbReference type="GO" id="GO:0005886">
    <property type="term" value="C:plasma membrane"/>
    <property type="evidence" value="ECO:0007669"/>
    <property type="project" value="TreeGrafter"/>
</dbReference>
<organism evidence="9 10">
    <name type="scientific">Candidatus Blautia gallistercoris</name>
    <dbReference type="NCBI Taxonomy" id="2838490"/>
    <lineage>
        <taxon>Bacteria</taxon>
        <taxon>Bacillati</taxon>
        <taxon>Bacillota</taxon>
        <taxon>Clostridia</taxon>
        <taxon>Lachnospirales</taxon>
        <taxon>Lachnospiraceae</taxon>
        <taxon>Blautia</taxon>
    </lineage>
</organism>
<keyword evidence="4" id="KW-0597">Phosphoprotein</keyword>
<evidence type="ECO:0000256" key="3">
    <source>
        <dbReference type="ARBA" id="ARBA00012438"/>
    </source>
</evidence>
<dbReference type="Proteomes" id="UP000886817">
    <property type="component" value="Unassembled WGS sequence"/>
</dbReference>
<dbReference type="GO" id="GO:0000155">
    <property type="term" value="F:phosphorelay sensor kinase activity"/>
    <property type="evidence" value="ECO:0007669"/>
    <property type="project" value="TreeGrafter"/>
</dbReference>
<accession>A0A9D1WGN8</accession>
<gene>
    <name evidence="9" type="ORF">IAA45_03155</name>
</gene>
<feature type="domain" description="Histidine kinase" evidence="8">
    <location>
        <begin position="1"/>
        <end position="101"/>
    </location>
</feature>
<dbReference type="InterPro" id="IPR004358">
    <property type="entry name" value="Sig_transdc_His_kin-like_C"/>
</dbReference>
<dbReference type="AlphaFoldDB" id="A0A9D1WGN8"/>
<dbReference type="Gene3D" id="3.30.565.10">
    <property type="entry name" value="Histidine kinase-like ATPase, C-terminal domain"/>
    <property type="match status" value="1"/>
</dbReference>
<dbReference type="InterPro" id="IPR005467">
    <property type="entry name" value="His_kinase_dom"/>
</dbReference>
<evidence type="ECO:0000256" key="4">
    <source>
        <dbReference type="ARBA" id="ARBA00022553"/>
    </source>
</evidence>
<dbReference type="EC" id="2.7.13.3" evidence="3"/>
<dbReference type="PRINTS" id="PR00344">
    <property type="entry name" value="BCTRLSENSOR"/>
</dbReference>
<dbReference type="InterPro" id="IPR036890">
    <property type="entry name" value="HATPase_C_sf"/>
</dbReference>
<sequence length="101" mass="11297">MVSLLLDNAVKYSPEQGLICVTLQKKGKKAVLTIYNTVEEIEKGDQERLFERFYRRDASRNSRTGGSGIGLSIVKGIVNAHRGKITAESRDGRSIEFRIVL</sequence>
<evidence type="ECO:0000256" key="5">
    <source>
        <dbReference type="ARBA" id="ARBA00022679"/>
    </source>
</evidence>
<dbReference type="GO" id="GO:0004721">
    <property type="term" value="F:phosphoprotein phosphatase activity"/>
    <property type="evidence" value="ECO:0007669"/>
    <property type="project" value="TreeGrafter"/>
</dbReference>
<evidence type="ECO:0000256" key="6">
    <source>
        <dbReference type="ARBA" id="ARBA00022777"/>
    </source>
</evidence>
<keyword evidence="5" id="KW-0808">Transferase</keyword>
<dbReference type="PANTHER" id="PTHR45453">
    <property type="entry name" value="PHOSPHATE REGULON SENSOR PROTEIN PHOR"/>
    <property type="match status" value="1"/>
</dbReference>
<comment type="caution">
    <text evidence="9">The sequence shown here is derived from an EMBL/GenBank/DDBJ whole genome shotgun (WGS) entry which is preliminary data.</text>
</comment>
<dbReference type="PANTHER" id="PTHR45453:SF1">
    <property type="entry name" value="PHOSPHATE REGULON SENSOR PROTEIN PHOR"/>
    <property type="match status" value="1"/>
</dbReference>
<dbReference type="CDD" id="cd00075">
    <property type="entry name" value="HATPase"/>
    <property type="match status" value="1"/>
</dbReference>
<protein>
    <recommendedName>
        <fullName evidence="3">histidine kinase</fullName>
        <ecNumber evidence="3">2.7.13.3</ecNumber>
    </recommendedName>
</protein>
<dbReference type="InterPro" id="IPR050351">
    <property type="entry name" value="BphY/WalK/GraS-like"/>
</dbReference>
<reference evidence="9" key="1">
    <citation type="journal article" date="2021" name="PeerJ">
        <title>Extensive microbial diversity within the chicken gut microbiome revealed by metagenomics and culture.</title>
        <authorList>
            <person name="Gilroy R."/>
            <person name="Ravi A."/>
            <person name="Getino M."/>
            <person name="Pursley I."/>
            <person name="Horton D.L."/>
            <person name="Alikhan N.F."/>
            <person name="Baker D."/>
            <person name="Gharbi K."/>
            <person name="Hall N."/>
            <person name="Watson M."/>
            <person name="Adriaenssens E.M."/>
            <person name="Foster-Nyarko E."/>
            <person name="Jarju S."/>
            <person name="Secka A."/>
            <person name="Antonio M."/>
            <person name="Oren A."/>
            <person name="Chaudhuri R.R."/>
            <person name="La Ragione R."/>
            <person name="Hildebrand F."/>
            <person name="Pallen M.J."/>
        </authorList>
    </citation>
    <scope>NUCLEOTIDE SEQUENCE</scope>
    <source>
        <strain evidence="9">ChiSjej1B19-8411</strain>
    </source>
</reference>
<evidence type="ECO:0000256" key="1">
    <source>
        <dbReference type="ARBA" id="ARBA00000085"/>
    </source>
</evidence>
<evidence type="ECO:0000256" key="7">
    <source>
        <dbReference type="ARBA" id="ARBA00023012"/>
    </source>
</evidence>
<comment type="catalytic activity">
    <reaction evidence="1">
        <text>ATP + protein L-histidine = ADP + protein N-phospho-L-histidine.</text>
        <dbReference type="EC" id="2.7.13.3"/>
    </reaction>
</comment>
<reference evidence="9" key="2">
    <citation type="submission" date="2021-04" db="EMBL/GenBank/DDBJ databases">
        <authorList>
            <person name="Gilroy R."/>
        </authorList>
    </citation>
    <scope>NUCLEOTIDE SEQUENCE</scope>
    <source>
        <strain evidence="9">ChiSjej1B19-8411</strain>
    </source>
</reference>
<dbReference type="EMBL" id="DXEX01000075">
    <property type="protein sequence ID" value="HIX58698.1"/>
    <property type="molecule type" value="Genomic_DNA"/>
</dbReference>
<evidence type="ECO:0000313" key="10">
    <source>
        <dbReference type="Proteomes" id="UP000886817"/>
    </source>
</evidence>
<comment type="subcellular location">
    <subcellularLocation>
        <location evidence="2">Membrane</location>
    </subcellularLocation>
</comment>
<dbReference type="SMART" id="SM00387">
    <property type="entry name" value="HATPase_c"/>
    <property type="match status" value="1"/>
</dbReference>
<evidence type="ECO:0000259" key="8">
    <source>
        <dbReference type="PROSITE" id="PS50109"/>
    </source>
</evidence>
<dbReference type="GO" id="GO:0016036">
    <property type="term" value="P:cellular response to phosphate starvation"/>
    <property type="evidence" value="ECO:0007669"/>
    <property type="project" value="TreeGrafter"/>
</dbReference>
<keyword evidence="6 9" id="KW-0418">Kinase</keyword>
<keyword evidence="7" id="KW-0902">Two-component regulatory system</keyword>
<dbReference type="InterPro" id="IPR003594">
    <property type="entry name" value="HATPase_dom"/>
</dbReference>
<evidence type="ECO:0000313" key="9">
    <source>
        <dbReference type="EMBL" id="HIX58698.1"/>
    </source>
</evidence>
<dbReference type="PROSITE" id="PS50109">
    <property type="entry name" value="HIS_KIN"/>
    <property type="match status" value="1"/>
</dbReference>
<dbReference type="SUPFAM" id="SSF55874">
    <property type="entry name" value="ATPase domain of HSP90 chaperone/DNA topoisomerase II/histidine kinase"/>
    <property type="match status" value="1"/>
</dbReference>